<dbReference type="EMBL" id="LR798287">
    <property type="protein sequence ID" value="CAB5221371.1"/>
    <property type="molecule type" value="Genomic_DNA"/>
</dbReference>
<organism evidence="1">
    <name type="scientific">uncultured Caudovirales phage</name>
    <dbReference type="NCBI Taxonomy" id="2100421"/>
    <lineage>
        <taxon>Viruses</taxon>
        <taxon>Duplodnaviria</taxon>
        <taxon>Heunggongvirae</taxon>
        <taxon>Uroviricota</taxon>
        <taxon>Caudoviricetes</taxon>
        <taxon>Peduoviridae</taxon>
        <taxon>Maltschvirus</taxon>
        <taxon>Maltschvirus maltsch</taxon>
    </lineage>
</organism>
<keyword evidence="1" id="KW-0328">Glycosyltransferase</keyword>
<dbReference type="InterPro" id="IPR000836">
    <property type="entry name" value="PRTase_dom"/>
</dbReference>
<accession>A0A6J7WTQ2</accession>
<dbReference type="CDD" id="cd06223">
    <property type="entry name" value="PRTases_typeI"/>
    <property type="match status" value="1"/>
</dbReference>
<proteinExistence type="predicted"/>
<evidence type="ECO:0000313" key="1">
    <source>
        <dbReference type="EMBL" id="CAB5221371.1"/>
    </source>
</evidence>
<dbReference type="InterPro" id="IPR029057">
    <property type="entry name" value="PRTase-like"/>
</dbReference>
<keyword evidence="1" id="KW-0808">Transferase</keyword>
<reference evidence="1" key="1">
    <citation type="submission" date="2020-05" db="EMBL/GenBank/DDBJ databases">
        <authorList>
            <person name="Chiriac C."/>
            <person name="Salcher M."/>
            <person name="Ghai R."/>
            <person name="Kavagutti S V."/>
        </authorList>
    </citation>
    <scope>NUCLEOTIDE SEQUENCE</scope>
</reference>
<name>A0A6J7WTQ2_9CAUD</name>
<gene>
    <name evidence="1" type="ORF">UFOVP245_138</name>
</gene>
<dbReference type="GO" id="GO:0016757">
    <property type="term" value="F:glycosyltransferase activity"/>
    <property type="evidence" value="ECO:0007669"/>
    <property type="project" value="UniProtKB-KW"/>
</dbReference>
<protein>
    <submittedName>
        <fullName evidence="1">PyrE Orotate phosphoribosyltransferase</fullName>
    </submittedName>
</protein>
<dbReference type="SUPFAM" id="SSF53271">
    <property type="entry name" value="PRTase-like"/>
    <property type="match status" value="1"/>
</dbReference>
<dbReference type="Gene3D" id="3.40.50.2020">
    <property type="match status" value="1"/>
</dbReference>
<sequence>MNITEQEHNQMYDSLRDYINEVCIIRRPTGNKDFVLKSTVAGQNYEWQFYMRRGLMNPMFLRYVSLLFWEKYAEQWHKEKFQIAGLETGSTPLIVGLALHAHLFDVDISAFSIRKDRKKYGMLNRFEGLVELNTPVMLVDDLCNSKNTLQIAKKYCEEEGHTLYHTAFTVVNKNILPTDSSSYDKYIGSELKVDSLFHHDDFELMYEDYIKAKNVTDNMLTY</sequence>